<reference evidence="1 2" key="1">
    <citation type="journal article" date="2012" name="Genome Biol.">
        <title>Sequencing three crocodilian genomes to illuminate the evolution of archosaurs and amniotes.</title>
        <authorList>
            <person name="St John J.A."/>
            <person name="Braun E.L."/>
            <person name="Isberg S.R."/>
            <person name="Miles L.G."/>
            <person name="Chong A.Y."/>
            <person name="Gongora J."/>
            <person name="Dalzell P."/>
            <person name="Moran C."/>
            <person name="Bed'hom B."/>
            <person name="Abzhanov A."/>
            <person name="Burgess S.C."/>
            <person name="Cooksey A.M."/>
            <person name="Castoe T.A."/>
            <person name="Crawford N.G."/>
            <person name="Densmore L.D."/>
            <person name="Drew J.C."/>
            <person name="Edwards S.V."/>
            <person name="Faircloth B.C."/>
            <person name="Fujita M.K."/>
            <person name="Greenwold M.J."/>
            <person name="Hoffmann F.G."/>
            <person name="Howard J.M."/>
            <person name="Iguchi T."/>
            <person name="Janes D.E."/>
            <person name="Khan S.Y."/>
            <person name="Kohno S."/>
            <person name="de Koning A.J."/>
            <person name="Lance S.L."/>
            <person name="McCarthy F.M."/>
            <person name="McCormack J.E."/>
            <person name="Merchant M.E."/>
            <person name="Peterson D.G."/>
            <person name="Pollock D.D."/>
            <person name="Pourmand N."/>
            <person name="Raney B.J."/>
            <person name="Roessler K.A."/>
            <person name="Sanford J.R."/>
            <person name="Sawyer R.H."/>
            <person name="Schmidt C.J."/>
            <person name="Triplett E.W."/>
            <person name="Tuberville T.D."/>
            <person name="Venegas-Anaya M."/>
            <person name="Howard J.T."/>
            <person name="Jarvis E.D."/>
            <person name="Guillette L.J.Jr."/>
            <person name="Glenn T.C."/>
            <person name="Green R.E."/>
            <person name="Ray D.A."/>
        </authorList>
    </citation>
    <scope>NUCLEOTIDE SEQUENCE [LARGE SCALE GENOMIC DNA]</scope>
    <source>
        <strain evidence="1">KSC_2009_1</strain>
    </source>
</reference>
<comment type="caution">
    <text evidence="1">The sequence shown here is derived from an EMBL/GenBank/DDBJ whole genome shotgun (WGS) entry which is preliminary data.</text>
</comment>
<sequence>MVKQELFLSIVEPTTVEGVISDVYCGPDSIPSAEYDPSILLYHLKSYNKLGLCKLKTSTTLGNTDKKGSIHENAIVFVCQQ</sequence>
<name>A0A151MQ78_ALLMI</name>
<dbReference type="Proteomes" id="UP000050525">
    <property type="component" value="Unassembled WGS sequence"/>
</dbReference>
<evidence type="ECO:0000313" key="2">
    <source>
        <dbReference type="Proteomes" id="UP000050525"/>
    </source>
</evidence>
<gene>
    <name evidence="1" type="ORF">Y1Q_0019169</name>
</gene>
<accession>A0A151MQ78</accession>
<organism evidence="1 2">
    <name type="scientific">Alligator mississippiensis</name>
    <name type="common">American alligator</name>
    <dbReference type="NCBI Taxonomy" id="8496"/>
    <lineage>
        <taxon>Eukaryota</taxon>
        <taxon>Metazoa</taxon>
        <taxon>Chordata</taxon>
        <taxon>Craniata</taxon>
        <taxon>Vertebrata</taxon>
        <taxon>Euteleostomi</taxon>
        <taxon>Archelosauria</taxon>
        <taxon>Archosauria</taxon>
        <taxon>Crocodylia</taxon>
        <taxon>Alligatoridae</taxon>
        <taxon>Alligatorinae</taxon>
        <taxon>Alligator</taxon>
    </lineage>
</organism>
<proteinExistence type="predicted"/>
<protein>
    <submittedName>
        <fullName evidence="1">Uncharacterized protein</fullName>
    </submittedName>
</protein>
<dbReference type="AlphaFoldDB" id="A0A151MQ78"/>
<dbReference type="EMBL" id="AKHW03005461">
    <property type="protein sequence ID" value="KYO26696.1"/>
    <property type="molecule type" value="Genomic_DNA"/>
</dbReference>
<evidence type="ECO:0000313" key="1">
    <source>
        <dbReference type="EMBL" id="KYO26696.1"/>
    </source>
</evidence>
<keyword evidence="2" id="KW-1185">Reference proteome</keyword>